<accession>A0A401TYN7</accession>
<reference evidence="1 2" key="1">
    <citation type="journal article" date="2018" name="Nat. Ecol. Evol.">
        <title>Shark genomes provide insights into elasmobranch evolution and the origin of vertebrates.</title>
        <authorList>
            <person name="Hara Y"/>
            <person name="Yamaguchi K"/>
            <person name="Onimaru K"/>
            <person name="Kadota M"/>
            <person name="Koyanagi M"/>
            <person name="Keeley SD"/>
            <person name="Tatsumi K"/>
            <person name="Tanaka K"/>
            <person name="Motone F"/>
            <person name="Kageyama Y"/>
            <person name="Nozu R"/>
            <person name="Adachi N"/>
            <person name="Nishimura O"/>
            <person name="Nakagawa R"/>
            <person name="Tanegashima C"/>
            <person name="Kiyatake I"/>
            <person name="Matsumoto R"/>
            <person name="Murakumo K"/>
            <person name="Nishida K"/>
            <person name="Terakita A"/>
            <person name="Kuratani S"/>
            <person name="Sato K"/>
            <person name="Hyodo S Kuraku.S."/>
        </authorList>
    </citation>
    <scope>NUCLEOTIDE SEQUENCE [LARGE SCALE GENOMIC DNA]</scope>
</reference>
<proteinExistence type="predicted"/>
<evidence type="ECO:0000313" key="1">
    <source>
        <dbReference type="EMBL" id="GCC47752.1"/>
    </source>
</evidence>
<dbReference type="AlphaFoldDB" id="A0A401TYN7"/>
<sequence>MGARTSTLCREISVVGTGQLQPCGENDPRRKMNKTTQERHGYYVNFKNKVGDALATPASPADSILKETVDSHYVDPFTGHRTDGPKRTDHEWSPAKLIKFTIEPRTSPGVTGIPHRTLSTCCSVSRYFATLPNAISPLVNTRQRV</sequence>
<protein>
    <submittedName>
        <fullName evidence="1">Uncharacterized protein</fullName>
    </submittedName>
</protein>
<name>A0A401TYN7_CHIPU</name>
<dbReference type="EMBL" id="BEZZ01225374">
    <property type="protein sequence ID" value="GCC47752.1"/>
    <property type="molecule type" value="Genomic_DNA"/>
</dbReference>
<keyword evidence="2" id="KW-1185">Reference proteome</keyword>
<organism evidence="1 2">
    <name type="scientific">Chiloscyllium punctatum</name>
    <name type="common">Brownbanded bambooshark</name>
    <name type="synonym">Hemiscyllium punctatum</name>
    <dbReference type="NCBI Taxonomy" id="137246"/>
    <lineage>
        <taxon>Eukaryota</taxon>
        <taxon>Metazoa</taxon>
        <taxon>Chordata</taxon>
        <taxon>Craniata</taxon>
        <taxon>Vertebrata</taxon>
        <taxon>Chondrichthyes</taxon>
        <taxon>Elasmobranchii</taxon>
        <taxon>Galeomorphii</taxon>
        <taxon>Galeoidea</taxon>
        <taxon>Orectolobiformes</taxon>
        <taxon>Hemiscylliidae</taxon>
        <taxon>Chiloscyllium</taxon>
    </lineage>
</organism>
<evidence type="ECO:0000313" key="2">
    <source>
        <dbReference type="Proteomes" id="UP000287033"/>
    </source>
</evidence>
<gene>
    <name evidence="1" type="ORF">chiPu_0032014</name>
</gene>
<dbReference type="Proteomes" id="UP000287033">
    <property type="component" value="Unassembled WGS sequence"/>
</dbReference>
<comment type="caution">
    <text evidence="1">The sequence shown here is derived from an EMBL/GenBank/DDBJ whole genome shotgun (WGS) entry which is preliminary data.</text>
</comment>